<accession>A0AAV7WBF3</accession>
<protein>
    <submittedName>
        <fullName evidence="2">Uncharacterized protein</fullName>
    </submittedName>
</protein>
<feature type="region of interest" description="Disordered" evidence="1">
    <location>
        <begin position="28"/>
        <end position="73"/>
    </location>
</feature>
<reference evidence="2" key="1">
    <citation type="journal article" date="2022" name="bioRxiv">
        <title>Sequencing and chromosome-scale assembly of the giantPleurodeles waltlgenome.</title>
        <authorList>
            <person name="Brown T."/>
            <person name="Elewa A."/>
            <person name="Iarovenko S."/>
            <person name="Subramanian E."/>
            <person name="Araus A.J."/>
            <person name="Petzold A."/>
            <person name="Susuki M."/>
            <person name="Suzuki K.-i.T."/>
            <person name="Hayashi T."/>
            <person name="Toyoda A."/>
            <person name="Oliveira C."/>
            <person name="Osipova E."/>
            <person name="Leigh N.D."/>
            <person name="Simon A."/>
            <person name="Yun M.H."/>
        </authorList>
    </citation>
    <scope>NUCLEOTIDE SEQUENCE</scope>
    <source>
        <strain evidence="2">20211129_DDA</strain>
        <tissue evidence="2">Liver</tissue>
    </source>
</reference>
<gene>
    <name evidence="2" type="ORF">NDU88_004802</name>
</gene>
<feature type="compositionally biased region" description="Basic and acidic residues" evidence="1">
    <location>
        <begin position="40"/>
        <end position="52"/>
    </location>
</feature>
<feature type="compositionally biased region" description="Low complexity" evidence="1">
    <location>
        <begin position="53"/>
        <end position="65"/>
    </location>
</feature>
<comment type="caution">
    <text evidence="2">The sequence shown here is derived from an EMBL/GenBank/DDBJ whole genome shotgun (WGS) entry which is preliminary data.</text>
</comment>
<dbReference type="EMBL" id="JANPWB010000002">
    <property type="protein sequence ID" value="KAJ1209424.1"/>
    <property type="molecule type" value="Genomic_DNA"/>
</dbReference>
<organism evidence="2 3">
    <name type="scientific">Pleurodeles waltl</name>
    <name type="common">Iberian ribbed newt</name>
    <dbReference type="NCBI Taxonomy" id="8319"/>
    <lineage>
        <taxon>Eukaryota</taxon>
        <taxon>Metazoa</taxon>
        <taxon>Chordata</taxon>
        <taxon>Craniata</taxon>
        <taxon>Vertebrata</taxon>
        <taxon>Euteleostomi</taxon>
        <taxon>Amphibia</taxon>
        <taxon>Batrachia</taxon>
        <taxon>Caudata</taxon>
        <taxon>Salamandroidea</taxon>
        <taxon>Salamandridae</taxon>
        <taxon>Pleurodelinae</taxon>
        <taxon>Pleurodeles</taxon>
    </lineage>
</organism>
<proteinExistence type="predicted"/>
<dbReference type="AlphaFoldDB" id="A0AAV7WBF3"/>
<name>A0AAV7WBF3_PLEWA</name>
<evidence type="ECO:0000313" key="3">
    <source>
        <dbReference type="Proteomes" id="UP001066276"/>
    </source>
</evidence>
<evidence type="ECO:0000256" key="1">
    <source>
        <dbReference type="SAM" id="MobiDB-lite"/>
    </source>
</evidence>
<sequence length="128" mass="14176">MLNMRCNSQQLSDATTFCITPEEAWTQMEGRGITNATQKPPERSTKNTRRENQGTSRRQTSTGSSKEQAAKERAQVVAEVEHWARSPSPPSAIREQLEEDIPEMYGEQITALLGAGPSVTPQTSEDLL</sequence>
<evidence type="ECO:0000313" key="2">
    <source>
        <dbReference type="EMBL" id="KAJ1209424.1"/>
    </source>
</evidence>
<keyword evidence="3" id="KW-1185">Reference proteome</keyword>
<dbReference type="Proteomes" id="UP001066276">
    <property type="component" value="Chromosome 1_2"/>
</dbReference>